<evidence type="ECO:0000313" key="2">
    <source>
        <dbReference type="Proteomes" id="UP000198415"/>
    </source>
</evidence>
<dbReference type="RefSeq" id="WP_089297844.1">
    <property type="nucleotide sequence ID" value="NZ_BOMU01000100.1"/>
</dbReference>
<dbReference type="EMBL" id="FZNR01000022">
    <property type="protein sequence ID" value="SNS71942.1"/>
    <property type="molecule type" value="Genomic_DNA"/>
</dbReference>
<keyword evidence="2" id="KW-1185">Reference proteome</keyword>
<sequence>MFELGEDEAVVEPSSIELLIFPTSSGKRIGEPEPRSGPLLFGLSRMLRQEELERQGLDVEARPLRGYPLRFSSARSVRPEYHTVVLPAAGLDDDRAGTYGLGLMFPPNTVHALNSTSTEAAGTCELTPVDHVHIRIAEVPEDDPLGSARVTRILAGARPGQDNSGVVRELRAALGEPGGNGRSRSRASCVTEIHRAGTVVLGDDALTSLDPRFVLERTIIPAGVLLAGDDLLARRYVDLVAGGSDDPEALVVFLSDLVGVAASTTIENLLGYADGLLQQRASLLGLFGLVAAGNASSILVGAAPAA</sequence>
<evidence type="ECO:0000313" key="1">
    <source>
        <dbReference type="EMBL" id="SNS71942.1"/>
    </source>
</evidence>
<name>A0A239GSW1_9ACTN</name>
<dbReference type="Proteomes" id="UP000198415">
    <property type="component" value="Unassembled WGS sequence"/>
</dbReference>
<accession>A0A239GSW1</accession>
<protein>
    <submittedName>
        <fullName evidence="1">Uncharacterized protein</fullName>
    </submittedName>
</protein>
<organism evidence="1 2">
    <name type="scientific">Actinoplanes regularis</name>
    <dbReference type="NCBI Taxonomy" id="52697"/>
    <lineage>
        <taxon>Bacteria</taxon>
        <taxon>Bacillati</taxon>
        <taxon>Actinomycetota</taxon>
        <taxon>Actinomycetes</taxon>
        <taxon>Micromonosporales</taxon>
        <taxon>Micromonosporaceae</taxon>
        <taxon>Actinoplanes</taxon>
    </lineage>
</organism>
<dbReference type="AlphaFoldDB" id="A0A239GSW1"/>
<dbReference type="OrthoDB" id="3294322at2"/>
<proteinExistence type="predicted"/>
<gene>
    <name evidence="1" type="ORF">SAMN06264365_12244</name>
</gene>
<reference evidence="1 2" key="1">
    <citation type="submission" date="2017-06" db="EMBL/GenBank/DDBJ databases">
        <authorList>
            <person name="Kim H.J."/>
            <person name="Triplett B.A."/>
        </authorList>
    </citation>
    <scope>NUCLEOTIDE SEQUENCE [LARGE SCALE GENOMIC DNA]</scope>
    <source>
        <strain evidence="1 2">DSM 43151</strain>
    </source>
</reference>